<feature type="region of interest" description="Disordered" evidence="1">
    <location>
        <begin position="39"/>
        <end position="58"/>
    </location>
</feature>
<protein>
    <submittedName>
        <fullName evidence="2">Uncharacterized protein</fullName>
    </submittedName>
</protein>
<feature type="region of interest" description="Disordered" evidence="1">
    <location>
        <begin position="896"/>
        <end position="924"/>
    </location>
</feature>
<evidence type="ECO:0000313" key="3">
    <source>
        <dbReference type="Proteomes" id="UP000002358"/>
    </source>
</evidence>
<sequence length="957" mass="108502">MHKLKSMRTRKPLNSVVMITEPVCVVYLTEARQVSSESIINNESEASGGESIDQNLSDSAHSENYVLNENAVDDVAFNSDDGHDSERFQDMSDHASTTEFSDSLNSTVVSNQGDAFFNIEDFEAHLATAFTEANMNHQQIKIVLKVLKTHDCVEQVFVAFFLSTPAEMIPDVLLVDMSTDEASLDKASKIIMWPIQIRIVNIAKSSPEIVGIFKAMRIFANPLASNELIDLAEQFIKIFVDRASDVYGIEFFHTTPMLCYTLLRIKPAQHLEQISKRRSENCSVNVRKRVDSNSFKFISSHSDGPELKLIIPIGSIKSSYGGSQRTQLISIINRLWKNPLKLKSCTKRATCGSHATISPILMSRIQKKLGGASPETATSNLMADLQRTQAENPKLFQMLQKSPVHQHRNDITRKNSTPNVNKQPYKHQATNSSRHLSRRDENIPQASTSNMTMEKFQREVLQSLSDLKERLSDCERMTKENNSMLKTLTAKKKVGKMSCPSWLPFKSVEDLISFENVDDETFNQTVDYLVYLGGRNVEDSLSLYLKSSFEVTESLLKKVSWLGQPSKNITSLSESRFIRACEEAVSSYNKFRKPNNTEFSDAVTKALKALKENLRRQIVAKAAKKQLPRRSRSRSSGGSKEQSRGVMELEGGQPTRQSRPRSRSPDGSKDQRRKVMGLQKKIPPRQSRVSEVQSSESEFLSHNNTSLLTQSPDGSKDRRRDVMELHGKQPYRLSRPPRSRSPDGSNDRRRSLMGLQKKRPPQQSRSRSRSPDLRENRFETSTSRRRSMELQKKQELPRQSRLRSRSPCGSEDYFEASTPKKSKVMEQEQNEFLSRNDTLLLPHNINTTTVVSEIHNVQNDENSLENIGNRGGDDIESVAEFQNDAQDMEANYNEENDAVAEASDADEGNKNYNDQENEDESDDEAMQIECLVDDPDVRSYILSQTAMEQKLFFKNNI</sequence>
<dbReference type="OrthoDB" id="7553767at2759"/>
<feature type="compositionally biased region" description="Low complexity" evidence="1">
    <location>
        <begin position="685"/>
        <end position="698"/>
    </location>
</feature>
<dbReference type="AlphaFoldDB" id="A0A7M7TEN6"/>
<feature type="region of interest" description="Disordered" evidence="1">
    <location>
        <begin position="402"/>
        <end position="449"/>
    </location>
</feature>
<dbReference type="Proteomes" id="UP000002358">
    <property type="component" value="Unassembled WGS sequence"/>
</dbReference>
<feature type="compositionally biased region" description="Basic and acidic residues" evidence="1">
    <location>
        <begin position="769"/>
        <end position="778"/>
    </location>
</feature>
<feature type="region of interest" description="Disordered" evidence="1">
    <location>
        <begin position="76"/>
        <end position="99"/>
    </location>
</feature>
<feature type="compositionally biased region" description="Basic and acidic residues" evidence="1">
    <location>
        <begin position="714"/>
        <end position="727"/>
    </location>
</feature>
<dbReference type="KEGG" id="nvi:116738701"/>
<name>A0A7M7TEN6_NASVI</name>
<evidence type="ECO:0000256" key="1">
    <source>
        <dbReference type="SAM" id="MobiDB-lite"/>
    </source>
</evidence>
<dbReference type="InParanoid" id="A0A7M7TEN6"/>
<organism evidence="2 3">
    <name type="scientific">Nasonia vitripennis</name>
    <name type="common">Parasitic wasp</name>
    <dbReference type="NCBI Taxonomy" id="7425"/>
    <lineage>
        <taxon>Eukaryota</taxon>
        <taxon>Metazoa</taxon>
        <taxon>Ecdysozoa</taxon>
        <taxon>Arthropoda</taxon>
        <taxon>Hexapoda</taxon>
        <taxon>Insecta</taxon>
        <taxon>Pterygota</taxon>
        <taxon>Neoptera</taxon>
        <taxon>Endopterygota</taxon>
        <taxon>Hymenoptera</taxon>
        <taxon>Apocrita</taxon>
        <taxon>Proctotrupomorpha</taxon>
        <taxon>Chalcidoidea</taxon>
        <taxon>Pteromalidae</taxon>
        <taxon>Pteromalinae</taxon>
        <taxon>Nasonia</taxon>
    </lineage>
</organism>
<feature type="compositionally biased region" description="Basic residues" evidence="1">
    <location>
        <begin position="622"/>
        <end position="633"/>
    </location>
</feature>
<accession>A0A7M7TEN6</accession>
<keyword evidence="3" id="KW-1185">Reference proteome</keyword>
<dbReference type="RefSeq" id="XP_032458107.1">
    <property type="nucleotide sequence ID" value="XM_032602216.1"/>
</dbReference>
<feature type="compositionally biased region" description="Polar residues" evidence="1">
    <location>
        <begin position="700"/>
        <end position="713"/>
    </location>
</feature>
<feature type="compositionally biased region" description="Basic and acidic residues" evidence="1">
    <location>
        <begin position="80"/>
        <end position="93"/>
    </location>
</feature>
<dbReference type="EnsemblMetazoa" id="XM_032602216">
    <property type="protein sequence ID" value="XP_032458107"/>
    <property type="gene ID" value="LOC116738701"/>
</dbReference>
<feature type="compositionally biased region" description="Polar residues" evidence="1">
    <location>
        <begin position="414"/>
        <end position="434"/>
    </location>
</feature>
<dbReference type="GeneID" id="116738701"/>
<reference evidence="2" key="1">
    <citation type="submission" date="2021-01" db="UniProtKB">
        <authorList>
            <consortium name="EnsemblMetazoa"/>
        </authorList>
    </citation>
    <scope>IDENTIFICATION</scope>
</reference>
<evidence type="ECO:0000313" key="2">
    <source>
        <dbReference type="EnsemblMetazoa" id="XP_032458107"/>
    </source>
</evidence>
<proteinExistence type="predicted"/>
<feature type="region of interest" description="Disordered" evidence="1">
    <location>
        <begin position="621"/>
        <end position="829"/>
    </location>
</feature>
<feature type="compositionally biased region" description="Acidic residues" evidence="1">
    <location>
        <begin position="915"/>
        <end position="924"/>
    </location>
</feature>
<feature type="compositionally biased region" description="Acidic residues" evidence="1">
    <location>
        <begin position="896"/>
        <end position="906"/>
    </location>
</feature>
<feature type="compositionally biased region" description="Basic and acidic residues" evidence="1">
    <location>
        <begin position="786"/>
        <end position="798"/>
    </location>
</feature>
<dbReference type="SMR" id="A0A7M7TEN6"/>